<keyword evidence="2" id="KW-0472">Membrane</keyword>
<sequence length="84" mass="9898">MTEWDVVLVIAGLVSLFGVILAPVIKLNSTMTKLNTLMERLNLEMNTLRTDNTDSHRRLWKHNEEQDDQLNDHEVRINNLERRE</sequence>
<keyword evidence="1" id="KW-0175">Coiled coil</keyword>
<evidence type="ECO:0000256" key="2">
    <source>
        <dbReference type="SAM" id="Phobius"/>
    </source>
</evidence>
<dbReference type="Proteomes" id="UP001065549">
    <property type="component" value="Unassembled WGS sequence"/>
</dbReference>
<evidence type="ECO:0000256" key="1">
    <source>
        <dbReference type="SAM" id="Coils"/>
    </source>
</evidence>
<accession>A0A9J6QR60</accession>
<keyword evidence="2" id="KW-1133">Transmembrane helix</keyword>
<dbReference type="AlphaFoldDB" id="A0A9J6QR60"/>
<evidence type="ECO:0000313" key="4">
    <source>
        <dbReference type="Proteomes" id="UP001065549"/>
    </source>
</evidence>
<comment type="caution">
    <text evidence="3">The sequence shown here is derived from an EMBL/GenBank/DDBJ whole genome shotgun (WGS) entry which is preliminary data.</text>
</comment>
<organism evidence="3 4">
    <name type="scientific">Hominibacterium faecale</name>
    <dbReference type="NCBI Taxonomy" id="2839743"/>
    <lineage>
        <taxon>Bacteria</taxon>
        <taxon>Bacillati</taxon>
        <taxon>Bacillota</taxon>
        <taxon>Clostridia</taxon>
        <taxon>Peptostreptococcales</taxon>
        <taxon>Anaerovoracaceae</taxon>
        <taxon>Hominibacterium</taxon>
    </lineage>
</organism>
<dbReference type="EMBL" id="JAOSHN010000006">
    <property type="protein sequence ID" value="MCU7379729.1"/>
    <property type="molecule type" value="Genomic_DNA"/>
</dbReference>
<reference evidence="3" key="1">
    <citation type="submission" date="2022-09" db="EMBL/GenBank/DDBJ databases">
        <title>Culturomic study of gut microbiota in children with autism spectrum disorder.</title>
        <authorList>
            <person name="Efimov B.A."/>
            <person name="Chaplin A.V."/>
            <person name="Sokolova S.R."/>
            <person name="Pikina A.P."/>
            <person name="Korzhanova M."/>
            <person name="Belova V."/>
            <person name="Korostin D."/>
        </authorList>
    </citation>
    <scope>NUCLEOTIDE SEQUENCE</scope>
    <source>
        <strain evidence="3">ASD5510</strain>
    </source>
</reference>
<evidence type="ECO:0000313" key="3">
    <source>
        <dbReference type="EMBL" id="MCU7379729.1"/>
    </source>
</evidence>
<gene>
    <name evidence="3" type="ORF">OBO34_15390</name>
</gene>
<name>A0A9J6QR60_9FIRM</name>
<dbReference type="RefSeq" id="WP_269478630.1">
    <property type="nucleotide sequence ID" value="NZ_JAOSHN010000006.1"/>
</dbReference>
<feature type="transmembrane region" description="Helical" evidence="2">
    <location>
        <begin position="6"/>
        <end position="25"/>
    </location>
</feature>
<keyword evidence="4" id="KW-1185">Reference proteome</keyword>
<feature type="coiled-coil region" evidence="1">
    <location>
        <begin position="31"/>
        <end position="83"/>
    </location>
</feature>
<proteinExistence type="predicted"/>
<keyword evidence="2" id="KW-0812">Transmembrane</keyword>
<protein>
    <submittedName>
        <fullName evidence="3">Uncharacterized protein</fullName>
    </submittedName>
</protein>